<dbReference type="InParanoid" id="A0A409V9H6"/>
<dbReference type="GO" id="GO:0004497">
    <property type="term" value="F:monooxygenase activity"/>
    <property type="evidence" value="ECO:0007669"/>
    <property type="project" value="UniProtKB-KW"/>
</dbReference>
<keyword evidence="9" id="KW-0812">Transmembrane</keyword>
<organism evidence="10 11">
    <name type="scientific">Panaeolus cyanescens</name>
    <dbReference type="NCBI Taxonomy" id="181874"/>
    <lineage>
        <taxon>Eukaryota</taxon>
        <taxon>Fungi</taxon>
        <taxon>Dikarya</taxon>
        <taxon>Basidiomycota</taxon>
        <taxon>Agaricomycotina</taxon>
        <taxon>Agaricomycetes</taxon>
        <taxon>Agaricomycetidae</taxon>
        <taxon>Agaricales</taxon>
        <taxon>Agaricineae</taxon>
        <taxon>Galeropsidaceae</taxon>
        <taxon>Panaeolus</taxon>
    </lineage>
</organism>
<keyword evidence="9" id="KW-1133">Transmembrane helix</keyword>
<evidence type="ECO:0008006" key="12">
    <source>
        <dbReference type="Google" id="ProtNLM"/>
    </source>
</evidence>
<evidence type="ECO:0000256" key="5">
    <source>
        <dbReference type="ARBA" id="ARBA00023002"/>
    </source>
</evidence>
<reference evidence="10 11" key="1">
    <citation type="journal article" date="2018" name="Evol. Lett.">
        <title>Horizontal gene cluster transfer increased hallucinogenic mushroom diversity.</title>
        <authorList>
            <person name="Reynolds H.T."/>
            <person name="Vijayakumar V."/>
            <person name="Gluck-Thaler E."/>
            <person name="Korotkin H.B."/>
            <person name="Matheny P.B."/>
            <person name="Slot J.C."/>
        </authorList>
    </citation>
    <scope>NUCLEOTIDE SEQUENCE [LARGE SCALE GENOMIC DNA]</scope>
    <source>
        <strain evidence="10 11">2629</strain>
    </source>
</reference>
<keyword evidence="4 8" id="KW-0479">Metal-binding</keyword>
<comment type="pathway">
    <text evidence="2">Secondary metabolite biosynthesis.</text>
</comment>
<feature type="binding site" description="axial binding residue" evidence="8">
    <location>
        <position position="477"/>
    </location>
    <ligand>
        <name>heme</name>
        <dbReference type="ChEBI" id="CHEBI:30413"/>
    </ligand>
    <ligandPart>
        <name>Fe</name>
        <dbReference type="ChEBI" id="CHEBI:18248"/>
    </ligandPart>
</feature>
<evidence type="ECO:0000256" key="2">
    <source>
        <dbReference type="ARBA" id="ARBA00005179"/>
    </source>
</evidence>
<dbReference type="Proteomes" id="UP000284842">
    <property type="component" value="Unassembled WGS sequence"/>
</dbReference>
<dbReference type="InterPro" id="IPR036396">
    <property type="entry name" value="Cyt_P450_sf"/>
</dbReference>
<keyword evidence="5" id="KW-0560">Oxidoreductase</keyword>
<comment type="similarity">
    <text evidence="3">Belongs to the cytochrome P450 family.</text>
</comment>
<accession>A0A409V9H6</accession>
<dbReference type="AlphaFoldDB" id="A0A409V9H6"/>
<keyword evidence="8" id="KW-0349">Heme</keyword>
<evidence type="ECO:0000313" key="11">
    <source>
        <dbReference type="Proteomes" id="UP000284842"/>
    </source>
</evidence>
<dbReference type="PRINTS" id="PR00385">
    <property type="entry name" value="P450"/>
</dbReference>
<dbReference type="PRINTS" id="PR00463">
    <property type="entry name" value="EP450I"/>
</dbReference>
<dbReference type="GO" id="GO:0020037">
    <property type="term" value="F:heme binding"/>
    <property type="evidence" value="ECO:0007669"/>
    <property type="project" value="InterPro"/>
</dbReference>
<evidence type="ECO:0000256" key="4">
    <source>
        <dbReference type="ARBA" id="ARBA00022723"/>
    </source>
</evidence>
<feature type="transmembrane region" description="Helical" evidence="9">
    <location>
        <begin position="12"/>
        <end position="32"/>
    </location>
</feature>
<dbReference type="OrthoDB" id="6692864at2759"/>
<comment type="cofactor">
    <cofactor evidence="1 8">
        <name>heme</name>
        <dbReference type="ChEBI" id="CHEBI:30413"/>
    </cofactor>
</comment>
<keyword evidence="11" id="KW-1185">Reference proteome</keyword>
<name>A0A409V9H6_9AGAR</name>
<keyword evidence="6 8" id="KW-0408">Iron</keyword>
<dbReference type="InterPro" id="IPR001128">
    <property type="entry name" value="Cyt_P450"/>
</dbReference>
<keyword evidence="9" id="KW-0472">Membrane</keyword>
<dbReference type="CDD" id="cd11061">
    <property type="entry name" value="CYP67-like"/>
    <property type="match status" value="1"/>
</dbReference>
<evidence type="ECO:0000256" key="1">
    <source>
        <dbReference type="ARBA" id="ARBA00001971"/>
    </source>
</evidence>
<sequence>VTYAVFKKTETIYPLWLAVLLVLLPGSLVPLYAPRSGFAISTTASVFGLFWMTIIACVTVYRTSPWHPLAKYPGPFVCKLTKFHLAFLSLTGGQHRYYRQLHEKYGDVVRTGPNELSLRDASVVTDLLGINGLPKSSFWDGRIPPGEKPLIAIKDKKEHSRRRRPWNRAFAPSALKGYEEIVTRRALQLRDELSKRVTQSVDLATWFSYFSYDVMNDLAFGGGSEMMKFGDINKLWHLLEASQKSAIFLSHVPWLGQLVYRIPFCANQLKAFRVYARGRAMSRRRDGSSSKDIFYHLIDEDGVALQPPTMHEIISDGALAIVAGSDTVSTAASHAFYFLVSNPTKLQRLQEEIKTLGDDLLDCTRQSQLPYLNAVIQESLRLLPPVLTGSLRSTTGDNGGQMIGKYYIPAGTTAFMATYSLHRDARCFSPLPDTFLPERWLSEDMRTLLEPEIFKASDAFVLDQSAFIPFSAGPANCVGKNLGWMELRMLITTLAHKFNFSFDPQYRHTKWCDDVKDFFVTVKGELPVIMTTRES</sequence>
<feature type="non-terminal residue" evidence="10">
    <location>
        <position position="1"/>
    </location>
</feature>
<dbReference type="PANTHER" id="PTHR24305">
    <property type="entry name" value="CYTOCHROME P450"/>
    <property type="match status" value="1"/>
</dbReference>
<protein>
    <recommendedName>
        <fullName evidence="12">Cytochrome P450 67</fullName>
    </recommendedName>
</protein>
<dbReference type="PANTHER" id="PTHR24305:SF187">
    <property type="entry name" value="P450, PUTATIVE (EUROFUNG)-RELATED"/>
    <property type="match status" value="1"/>
</dbReference>
<dbReference type="Gene3D" id="1.10.630.10">
    <property type="entry name" value="Cytochrome P450"/>
    <property type="match status" value="1"/>
</dbReference>
<evidence type="ECO:0000256" key="6">
    <source>
        <dbReference type="ARBA" id="ARBA00023004"/>
    </source>
</evidence>
<keyword evidence="7" id="KW-0503">Monooxygenase</keyword>
<dbReference type="InterPro" id="IPR002401">
    <property type="entry name" value="Cyt_P450_E_grp-I"/>
</dbReference>
<dbReference type="GO" id="GO:0016705">
    <property type="term" value="F:oxidoreductase activity, acting on paired donors, with incorporation or reduction of molecular oxygen"/>
    <property type="evidence" value="ECO:0007669"/>
    <property type="project" value="InterPro"/>
</dbReference>
<dbReference type="Pfam" id="PF00067">
    <property type="entry name" value="p450"/>
    <property type="match status" value="1"/>
</dbReference>
<comment type="caution">
    <text evidence="10">The sequence shown here is derived from an EMBL/GenBank/DDBJ whole genome shotgun (WGS) entry which is preliminary data.</text>
</comment>
<evidence type="ECO:0000256" key="8">
    <source>
        <dbReference type="PIRSR" id="PIRSR602401-1"/>
    </source>
</evidence>
<evidence type="ECO:0000313" key="10">
    <source>
        <dbReference type="EMBL" id="PPQ63371.1"/>
    </source>
</evidence>
<dbReference type="STRING" id="181874.A0A409V9H6"/>
<evidence type="ECO:0000256" key="3">
    <source>
        <dbReference type="ARBA" id="ARBA00010617"/>
    </source>
</evidence>
<gene>
    <name evidence="10" type="ORF">CVT24_005636</name>
</gene>
<dbReference type="EMBL" id="NHTK01006124">
    <property type="protein sequence ID" value="PPQ63371.1"/>
    <property type="molecule type" value="Genomic_DNA"/>
</dbReference>
<evidence type="ECO:0000256" key="7">
    <source>
        <dbReference type="ARBA" id="ARBA00023033"/>
    </source>
</evidence>
<feature type="transmembrane region" description="Helical" evidence="9">
    <location>
        <begin position="38"/>
        <end position="61"/>
    </location>
</feature>
<dbReference type="GO" id="GO:0005506">
    <property type="term" value="F:iron ion binding"/>
    <property type="evidence" value="ECO:0007669"/>
    <property type="project" value="InterPro"/>
</dbReference>
<dbReference type="SUPFAM" id="SSF48264">
    <property type="entry name" value="Cytochrome P450"/>
    <property type="match status" value="1"/>
</dbReference>
<dbReference type="InterPro" id="IPR050121">
    <property type="entry name" value="Cytochrome_P450_monoxygenase"/>
</dbReference>
<evidence type="ECO:0000256" key="9">
    <source>
        <dbReference type="SAM" id="Phobius"/>
    </source>
</evidence>
<proteinExistence type="inferred from homology"/>